<dbReference type="PROSITE" id="PS00139">
    <property type="entry name" value="THIOL_PROTEASE_CYS"/>
    <property type="match status" value="1"/>
</dbReference>
<dbReference type="PANTHER" id="PTHR12411">
    <property type="entry name" value="CYSTEINE PROTEASE FAMILY C1-RELATED"/>
    <property type="match status" value="1"/>
</dbReference>
<feature type="domain" description="Peptidase C1A papain C-terminal" evidence="5">
    <location>
        <begin position="152"/>
        <end position="369"/>
    </location>
</feature>
<dbReference type="InterPro" id="IPR000169">
    <property type="entry name" value="Pept_cys_AS"/>
</dbReference>
<protein>
    <recommendedName>
        <fullName evidence="8">Peptidase C1A papain C-terminal domain-containing protein</fullName>
    </recommendedName>
</protein>
<dbReference type="InterPro" id="IPR038765">
    <property type="entry name" value="Papain-like_cys_pep_sf"/>
</dbReference>
<dbReference type="SUPFAM" id="SSF54001">
    <property type="entry name" value="Cysteine proteinases"/>
    <property type="match status" value="1"/>
</dbReference>
<dbReference type="Gene3D" id="3.90.70.10">
    <property type="entry name" value="Cysteine proteinases"/>
    <property type="match status" value="1"/>
</dbReference>
<evidence type="ECO:0000259" key="6">
    <source>
        <dbReference type="SMART" id="SM00848"/>
    </source>
</evidence>
<evidence type="ECO:0000256" key="2">
    <source>
        <dbReference type="ARBA" id="ARBA00023145"/>
    </source>
</evidence>
<dbReference type="SMART" id="SM00848">
    <property type="entry name" value="Inhibitor_I29"/>
    <property type="match status" value="1"/>
</dbReference>
<feature type="domain" description="Cathepsin propeptide inhibitor" evidence="6">
    <location>
        <begin position="44"/>
        <end position="105"/>
    </location>
</feature>
<dbReference type="Pfam" id="PF00112">
    <property type="entry name" value="Peptidase_C1"/>
    <property type="match status" value="1"/>
</dbReference>
<dbReference type="InterPro" id="IPR000668">
    <property type="entry name" value="Peptidase_C1A_C"/>
</dbReference>
<dbReference type="InterPro" id="IPR013128">
    <property type="entry name" value="Peptidase_C1A"/>
</dbReference>
<gene>
    <name evidence="7" type="ORF">PBAH0796_LOCUS19718</name>
</gene>
<dbReference type="SMART" id="SM00645">
    <property type="entry name" value="Pept_C1"/>
    <property type="match status" value="1"/>
</dbReference>
<organism evidence="7">
    <name type="scientific">Pyrodinium bahamense</name>
    <dbReference type="NCBI Taxonomy" id="73915"/>
    <lineage>
        <taxon>Eukaryota</taxon>
        <taxon>Sar</taxon>
        <taxon>Alveolata</taxon>
        <taxon>Dinophyceae</taxon>
        <taxon>Gonyaulacales</taxon>
        <taxon>Pyrocystaceae</taxon>
        <taxon>Pyrodinium</taxon>
    </lineage>
</organism>
<evidence type="ECO:0000256" key="1">
    <source>
        <dbReference type="ARBA" id="ARBA00008455"/>
    </source>
</evidence>
<evidence type="ECO:0008006" key="8">
    <source>
        <dbReference type="Google" id="ProtNLM"/>
    </source>
</evidence>
<evidence type="ECO:0000256" key="4">
    <source>
        <dbReference type="SAM" id="SignalP"/>
    </source>
</evidence>
<dbReference type="EMBL" id="HBEG01032334">
    <property type="protein sequence ID" value="CAD8370169.1"/>
    <property type="molecule type" value="Transcribed_RNA"/>
</dbReference>
<evidence type="ECO:0000256" key="3">
    <source>
        <dbReference type="ARBA" id="ARBA00023157"/>
    </source>
</evidence>
<reference evidence="7" key="1">
    <citation type="submission" date="2021-01" db="EMBL/GenBank/DDBJ databases">
        <authorList>
            <person name="Corre E."/>
            <person name="Pelletier E."/>
            <person name="Niang G."/>
            <person name="Scheremetjew M."/>
            <person name="Finn R."/>
            <person name="Kale V."/>
            <person name="Holt S."/>
            <person name="Cochrane G."/>
            <person name="Meng A."/>
            <person name="Brown T."/>
            <person name="Cohen L."/>
        </authorList>
    </citation>
    <scope>NUCLEOTIDE SEQUENCE</scope>
    <source>
        <strain evidence="7">Pbaha01</strain>
    </source>
</reference>
<evidence type="ECO:0000259" key="5">
    <source>
        <dbReference type="SMART" id="SM00645"/>
    </source>
</evidence>
<sequence length="459" mass="48615">MPRLMAATLLGLFSFRVARGWRAAGGLRAKSALAVRSALEGYSFSQYVRDFGRTYSPGSEEHKRRAAIFEASLAEVHTTNARNAKEGRGWKAGIHPFMDWTLAERRVLNGYKPPRGHRHSQAVALLHEGASAFGRSSMASRLNASFSEEGGLSADMGPALRQQGNCGSCWAISAVEAVEAQLLRSGAPPSTRLSAQALVDCVPNPQHCGGSGGCDGATGELAYAFMRDHGIPLESDLPYTARTSTCPQVPLDGPWHSMRRARVSGWSQLPSNQAEPLKSALVSQGPVVVAVDGNNWFNYDSGVFDSCEKDAILGHAVLAKGYGSDAGRSYWLIQNSWGSDWGENGHIRMLMHDDEEQWCGVDRKPQEGVGCDGGPAEVTVCGMCGILYDPVVPQGVRLEGIDSATDDEGLGSGVAQAEGSDTATAVAGNLDEASPGASAGSGVNAEAQMDALLRNFSNS</sequence>
<dbReference type="Pfam" id="PF08246">
    <property type="entry name" value="Inhibitor_I29"/>
    <property type="match status" value="1"/>
</dbReference>
<dbReference type="InterPro" id="IPR013201">
    <property type="entry name" value="Prot_inhib_I29"/>
</dbReference>
<dbReference type="GO" id="GO:0008234">
    <property type="term" value="F:cysteine-type peptidase activity"/>
    <property type="evidence" value="ECO:0007669"/>
    <property type="project" value="InterPro"/>
</dbReference>
<feature type="chain" id="PRO_5030983840" description="Peptidase C1A papain C-terminal domain-containing protein" evidence="4">
    <location>
        <begin position="21"/>
        <end position="459"/>
    </location>
</feature>
<proteinExistence type="inferred from homology"/>
<dbReference type="InterPro" id="IPR039417">
    <property type="entry name" value="Peptidase_C1A_papain-like"/>
</dbReference>
<dbReference type="PRINTS" id="PR00705">
    <property type="entry name" value="PAPAIN"/>
</dbReference>
<dbReference type="AlphaFoldDB" id="A0A7S0ARQ0"/>
<feature type="signal peptide" evidence="4">
    <location>
        <begin position="1"/>
        <end position="20"/>
    </location>
</feature>
<evidence type="ECO:0000313" key="7">
    <source>
        <dbReference type="EMBL" id="CAD8370169.1"/>
    </source>
</evidence>
<keyword evidence="2" id="KW-0865">Zymogen</keyword>
<dbReference type="GO" id="GO:0006508">
    <property type="term" value="P:proteolysis"/>
    <property type="evidence" value="ECO:0007669"/>
    <property type="project" value="InterPro"/>
</dbReference>
<comment type="similarity">
    <text evidence="1">Belongs to the peptidase C1 family.</text>
</comment>
<keyword evidence="4" id="KW-0732">Signal</keyword>
<dbReference type="CDD" id="cd02248">
    <property type="entry name" value="Peptidase_C1A"/>
    <property type="match status" value="1"/>
</dbReference>
<name>A0A7S0ARQ0_9DINO</name>
<accession>A0A7S0ARQ0</accession>
<keyword evidence="3" id="KW-1015">Disulfide bond</keyword>